<dbReference type="InterPro" id="IPR021858">
    <property type="entry name" value="Fun_TF"/>
</dbReference>
<dbReference type="GO" id="GO:0046872">
    <property type="term" value="F:metal ion binding"/>
    <property type="evidence" value="ECO:0007669"/>
    <property type="project" value="UniProtKB-KW"/>
</dbReference>
<dbReference type="RefSeq" id="XP_018691935.1">
    <property type="nucleotide sequence ID" value="XM_018839167.1"/>
</dbReference>
<comment type="caution">
    <text evidence="7">The sequence shown here is derived from an EMBL/GenBank/DDBJ whole genome shotgun (WGS) entry which is preliminary data.</text>
</comment>
<dbReference type="EMBL" id="LVYI01000006">
    <property type="protein sequence ID" value="OAP58568.1"/>
    <property type="molecule type" value="Genomic_DNA"/>
</dbReference>
<evidence type="ECO:0000256" key="1">
    <source>
        <dbReference type="ARBA" id="ARBA00022723"/>
    </source>
</evidence>
<keyword evidence="4" id="KW-0238">DNA-binding</keyword>
<keyword evidence="5" id="KW-0804">Transcription</keyword>
<evidence type="ECO:0000256" key="2">
    <source>
        <dbReference type="ARBA" id="ARBA00022833"/>
    </source>
</evidence>
<accession>A0A178ZFN1</accession>
<dbReference type="GeneID" id="30011826"/>
<dbReference type="GO" id="GO:0003677">
    <property type="term" value="F:DNA binding"/>
    <property type="evidence" value="ECO:0007669"/>
    <property type="project" value="UniProtKB-KW"/>
</dbReference>
<dbReference type="PANTHER" id="PTHR36206:SF4">
    <property type="entry name" value="HYPOTHETICAL CONSERVED PROTEIN (EUROFUNG)-RELATED"/>
    <property type="match status" value="1"/>
</dbReference>
<proteinExistence type="predicted"/>
<dbReference type="AlphaFoldDB" id="A0A178ZFN1"/>
<keyword evidence="8" id="KW-1185">Reference proteome</keyword>
<dbReference type="PANTHER" id="PTHR36206">
    <property type="entry name" value="ASPERCRYPTIN BIOSYNTHESIS CLUSTER-SPECIFIC TRANSCRIPTION REGULATOR ATNN-RELATED"/>
    <property type="match status" value="1"/>
</dbReference>
<gene>
    <name evidence="7" type="ORF">AYL99_07658</name>
</gene>
<keyword evidence="2" id="KW-0862">Zinc</keyword>
<dbReference type="Pfam" id="PF11951">
    <property type="entry name" value="Fungal_trans_2"/>
    <property type="match status" value="1"/>
</dbReference>
<dbReference type="OrthoDB" id="416217at2759"/>
<evidence type="ECO:0000256" key="4">
    <source>
        <dbReference type="ARBA" id="ARBA00023125"/>
    </source>
</evidence>
<organism evidence="7 8">
    <name type="scientific">Fonsecaea erecta</name>
    <dbReference type="NCBI Taxonomy" id="1367422"/>
    <lineage>
        <taxon>Eukaryota</taxon>
        <taxon>Fungi</taxon>
        <taxon>Dikarya</taxon>
        <taxon>Ascomycota</taxon>
        <taxon>Pezizomycotina</taxon>
        <taxon>Eurotiomycetes</taxon>
        <taxon>Chaetothyriomycetidae</taxon>
        <taxon>Chaetothyriales</taxon>
        <taxon>Herpotrichiellaceae</taxon>
        <taxon>Fonsecaea</taxon>
    </lineage>
</organism>
<name>A0A178ZFN1_9EURO</name>
<evidence type="ECO:0000313" key="8">
    <source>
        <dbReference type="Proteomes" id="UP000078343"/>
    </source>
</evidence>
<keyword evidence="1" id="KW-0479">Metal-binding</keyword>
<keyword evidence="6" id="KW-0539">Nucleus</keyword>
<evidence type="ECO:0000313" key="7">
    <source>
        <dbReference type="EMBL" id="OAP58568.1"/>
    </source>
</evidence>
<reference evidence="7 8" key="1">
    <citation type="submission" date="2016-04" db="EMBL/GenBank/DDBJ databases">
        <title>Draft genome of Fonsecaea erecta CBS 125763.</title>
        <authorList>
            <person name="Weiss V.A."/>
            <person name="Vicente V.A."/>
            <person name="Raittz R.T."/>
            <person name="Moreno L.F."/>
            <person name="De Souza E.M."/>
            <person name="Pedrosa F.O."/>
            <person name="Steffens M.B."/>
            <person name="Faoro H."/>
            <person name="Tadra-Sfeir M.Z."/>
            <person name="Najafzadeh M.J."/>
            <person name="Felipe M.S."/>
            <person name="Teixeira M."/>
            <person name="Sun J."/>
            <person name="Xi L."/>
            <person name="Gomes R."/>
            <person name="De Azevedo C.M."/>
            <person name="Salgado C.G."/>
            <person name="Da Silva M.B."/>
            <person name="Nascimento M.F."/>
            <person name="Queiroz-Telles F."/>
            <person name="Attili D.S."/>
            <person name="Gorbushina A."/>
        </authorList>
    </citation>
    <scope>NUCLEOTIDE SEQUENCE [LARGE SCALE GENOMIC DNA]</scope>
    <source>
        <strain evidence="7 8">CBS 125763</strain>
    </source>
</reference>
<protein>
    <recommendedName>
        <fullName evidence="9">Transcription factor domain-containing protein</fullName>
    </recommendedName>
</protein>
<evidence type="ECO:0008006" key="9">
    <source>
        <dbReference type="Google" id="ProtNLM"/>
    </source>
</evidence>
<dbReference type="InterPro" id="IPR052360">
    <property type="entry name" value="Transcr_Regulatory_Proteins"/>
</dbReference>
<keyword evidence="3" id="KW-0805">Transcription regulation</keyword>
<evidence type="ECO:0000256" key="6">
    <source>
        <dbReference type="ARBA" id="ARBA00023242"/>
    </source>
</evidence>
<evidence type="ECO:0000256" key="3">
    <source>
        <dbReference type="ARBA" id="ARBA00023015"/>
    </source>
</evidence>
<dbReference type="Proteomes" id="UP000078343">
    <property type="component" value="Unassembled WGS sequence"/>
</dbReference>
<sequence length="188" mass="21045">MNACEASNFDYFRRVCARDFALYFESPWWEGVVLRYAHAEPSIFHAALSISVMSRTNYHPPSPASPLSSSSSTSWDHRYPGQPHPLHNADLDSAAEYCLAQYLLAIRQLNARLDSSVASVELAAFASILFVYIEGMHGSTRSMHIHLRGGLALVRTLDARMSPNVGHLGWALRQIREQVEQIEAREGT</sequence>
<evidence type="ECO:0000256" key="5">
    <source>
        <dbReference type="ARBA" id="ARBA00023163"/>
    </source>
</evidence>